<dbReference type="Proteomes" id="UP000663841">
    <property type="component" value="Unassembled WGS sequence"/>
</dbReference>
<keyword evidence="1" id="KW-1133">Transmembrane helix</keyword>
<evidence type="ECO:0000313" key="2">
    <source>
        <dbReference type="EMBL" id="CAE6463823.1"/>
    </source>
</evidence>
<gene>
    <name evidence="2" type="ORF">RDB_LOCUS158976</name>
</gene>
<feature type="transmembrane region" description="Helical" evidence="1">
    <location>
        <begin position="59"/>
        <end position="81"/>
    </location>
</feature>
<organism evidence="2 3">
    <name type="scientific">Rhizoctonia solani</name>
    <dbReference type="NCBI Taxonomy" id="456999"/>
    <lineage>
        <taxon>Eukaryota</taxon>
        <taxon>Fungi</taxon>
        <taxon>Dikarya</taxon>
        <taxon>Basidiomycota</taxon>
        <taxon>Agaricomycotina</taxon>
        <taxon>Agaricomycetes</taxon>
        <taxon>Cantharellales</taxon>
        <taxon>Ceratobasidiaceae</taxon>
        <taxon>Rhizoctonia</taxon>
    </lineage>
</organism>
<comment type="caution">
    <text evidence="2">The sequence shown here is derived from an EMBL/GenBank/DDBJ whole genome shotgun (WGS) entry which is preliminary data.</text>
</comment>
<reference evidence="2" key="1">
    <citation type="submission" date="2021-01" db="EMBL/GenBank/DDBJ databases">
        <authorList>
            <person name="Kaushik A."/>
        </authorList>
    </citation>
    <scope>NUCLEOTIDE SEQUENCE</scope>
    <source>
        <strain evidence="2">AG3-T5</strain>
    </source>
</reference>
<name>A0A8H3GRC4_9AGAM</name>
<protein>
    <submittedName>
        <fullName evidence="2">Uncharacterized protein</fullName>
    </submittedName>
</protein>
<evidence type="ECO:0000256" key="1">
    <source>
        <dbReference type="SAM" id="Phobius"/>
    </source>
</evidence>
<evidence type="ECO:0000313" key="3">
    <source>
        <dbReference type="Proteomes" id="UP000663841"/>
    </source>
</evidence>
<sequence>MVGGHLQRTGYRHGVLAIATLSALVAAMYTQSSFTYPISETVYYDLPVLNDAYLKPHRFATTIIVLNAITCALTALMSLLVDWHLAICTPAYIEFTWVGLTWSAELGQ</sequence>
<keyword evidence="1" id="KW-0812">Transmembrane</keyword>
<dbReference type="AlphaFoldDB" id="A0A8H3GRC4"/>
<keyword evidence="1" id="KW-0472">Membrane</keyword>
<proteinExistence type="predicted"/>
<dbReference type="EMBL" id="CAJMWW010000296">
    <property type="protein sequence ID" value="CAE6463823.1"/>
    <property type="molecule type" value="Genomic_DNA"/>
</dbReference>
<accession>A0A8H3GRC4</accession>